<dbReference type="PANTHER" id="PTHR35147">
    <property type="entry name" value="CHEMORECEPTOR GLUTAMINE DEAMIDASE CHED-RELATED"/>
    <property type="match status" value="1"/>
</dbReference>
<evidence type="ECO:0000313" key="5">
    <source>
        <dbReference type="Proteomes" id="UP000199302"/>
    </source>
</evidence>
<dbReference type="GO" id="GO:0006935">
    <property type="term" value="P:chemotaxis"/>
    <property type="evidence" value="ECO:0007669"/>
    <property type="project" value="UniProtKB-UniRule"/>
</dbReference>
<comment type="catalytic activity">
    <reaction evidence="3">
        <text>L-glutaminyl-[protein] + H2O = L-glutamyl-[protein] + NH4(+)</text>
        <dbReference type="Rhea" id="RHEA:16441"/>
        <dbReference type="Rhea" id="RHEA-COMP:10207"/>
        <dbReference type="Rhea" id="RHEA-COMP:10208"/>
        <dbReference type="ChEBI" id="CHEBI:15377"/>
        <dbReference type="ChEBI" id="CHEBI:28938"/>
        <dbReference type="ChEBI" id="CHEBI:29973"/>
        <dbReference type="ChEBI" id="CHEBI:30011"/>
        <dbReference type="EC" id="3.5.1.44"/>
    </reaction>
</comment>
<dbReference type="RefSeq" id="WP_092077706.1">
    <property type="nucleotide sequence ID" value="NZ_FOYI01000003.1"/>
</dbReference>
<dbReference type="SUPFAM" id="SSF64438">
    <property type="entry name" value="CNF1/YfiH-like putative cysteine hydrolases"/>
    <property type="match status" value="1"/>
</dbReference>
<reference evidence="4 5" key="1">
    <citation type="submission" date="2016-10" db="EMBL/GenBank/DDBJ databases">
        <authorList>
            <person name="de Groot N.N."/>
        </authorList>
    </citation>
    <scope>NUCLEOTIDE SEQUENCE [LARGE SCALE GENOMIC DNA]</scope>
    <source>
        <strain evidence="5">KMM 9023,NRIC 0796,JCM 17311,KCTC 23692</strain>
    </source>
</reference>
<dbReference type="HAMAP" id="MF_01440">
    <property type="entry name" value="CheD"/>
    <property type="match status" value="1"/>
</dbReference>
<gene>
    <name evidence="3" type="primary">cheD</name>
    <name evidence="4" type="ORF">SAMN04515673_10353</name>
</gene>
<evidence type="ECO:0000256" key="3">
    <source>
        <dbReference type="HAMAP-Rule" id="MF_01440"/>
    </source>
</evidence>
<accession>A0A1I6DDZ3</accession>
<dbReference type="Proteomes" id="UP000199302">
    <property type="component" value="Unassembled WGS sequence"/>
</dbReference>
<dbReference type="InterPro" id="IPR038592">
    <property type="entry name" value="CheD-like_sf"/>
</dbReference>
<name>A0A1I6DDZ3_9RHOB</name>
<dbReference type="PANTHER" id="PTHR35147:SF3">
    <property type="entry name" value="CHEMORECEPTOR GLUTAMINE DEAMIDASE CHED 1-RELATED"/>
    <property type="match status" value="1"/>
</dbReference>
<dbReference type="CDD" id="cd16352">
    <property type="entry name" value="CheD"/>
    <property type="match status" value="1"/>
</dbReference>
<dbReference type="EMBL" id="FOYI01000003">
    <property type="protein sequence ID" value="SFR03685.1"/>
    <property type="molecule type" value="Genomic_DNA"/>
</dbReference>
<sequence length="183" mass="19495">MTQVINPQSSRSIGSMTVYVGQGEQAVCDSPDTIITTTLGSCVSACLWDSARGAGGMNHIVLPATARLDGRSAAFGVNAMELLVNELLKLGARKSALRAKLFGGAQMLAHSSGIGARNAQFVQEFLQREGIPVMGGDTGGRMAREIRFWPSTGQARQRVSNAALKEDLSPVKVVPKQDDIEFF</sequence>
<dbReference type="OrthoDB" id="9807202at2"/>
<dbReference type="EC" id="3.5.1.44" evidence="3"/>
<comment type="similarity">
    <text evidence="3">Belongs to the CheD family.</text>
</comment>
<proteinExistence type="inferred from homology"/>
<evidence type="ECO:0000256" key="2">
    <source>
        <dbReference type="ARBA" id="ARBA00022801"/>
    </source>
</evidence>
<dbReference type="InterPro" id="IPR011324">
    <property type="entry name" value="Cytotoxic_necrot_fac-like_cat"/>
</dbReference>
<dbReference type="GO" id="GO:0050568">
    <property type="term" value="F:protein-glutamine glutaminase activity"/>
    <property type="evidence" value="ECO:0007669"/>
    <property type="project" value="UniProtKB-UniRule"/>
</dbReference>
<evidence type="ECO:0000313" key="4">
    <source>
        <dbReference type="EMBL" id="SFR03685.1"/>
    </source>
</evidence>
<dbReference type="AlphaFoldDB" id="A0A1I6DDZ3"/>
<keyword evidence="1 3" id="KW-0145">Chemotaxis</keyword>
<dbReference type="STRING" id="871652.SAMN04515673_10353"/>
<protein>
    <recommendedName>
        <fullName evidence="3">Probable chemoreceptor glutamine deamidase CheD</fullName>
        <ecNumber evidence="3">3.5.1.44</ecNumber>
    </recommendedName>
</protein>
<keyword evidence="5" id="KW-1185">Reference proteome</keyword>
<dbReference type="InterPro" id="IPR005659">
    <property type="entry name" value="Chemorcpt_Glu_NH3ase_CheD"/>
</dbReference>
<comment type="function">
    <text evidence="3">Probably deamidates glutamine residues to glutamate on methyl-accepting chemotaxis receptors (MCPs), playing an important role in chemotaxis.</text>
</comment>
<keyword evidence="2 3" id="KW-0378">Hydrolase</keyword>
<dbReference type="Pfam" id="PF03975">
    <property type="entry name" value="CheD"/>
    <property type="match status" value="1"/>
</dbReference>
<dbReference type="Gene3D" id="3.30.1330.200">
    <property type="match status" value="1"/>
</dbReference>
<evidence type="ECO:0000256" key="1">
    <source>
        <dbReference type="ARBA" id="ARBA00022500"/>
    </source>
</evidence>
<organism evidence="4 5">
    <name type="scientific">Poseidonocella sedimentorum</name>
    <dbReference type="NCBI Taxonomy" id="871652"/>
    <lineage>
        <taxon>Bacteria</taxon>
        <taxon>Pseudomonadati</taxon>
        <taxon>Pseudomonadota</taxon>
        <taxon>Alphaproteobacteria</taxon>
        <taxon>Rhodobacterales</taxon>
        <taxon>Roseobacteraceae</taxon>
        <taxon>Poseidonocella</taxon>
    </lineage>
</organism>